<dbReference type="Proteomes" id="UP000643207">
    <property type="component" value="Unassembled WGS sequence"/>
</dbReference>
<organism evidence="3 4">
    <name type="scientific">Aquariibacter lacus</name>
    <dbReference type="NCBI Taxonomy" id="2801332"/>
    <lineage>
        <taxon>Bacteria</taxon>
        <taxon>Pseudomonadati</taxon>
        <taxon>Pseudomonadota</taxon>
        <taxon>Betaproteobacteria</taxon>
        <taxon>Burkholderiales</taxon>
        <taxon>Sphaerotilaceae</taxon>
        <taxon>Aquariibacter</taxon>
    </lineage>
</organism>
<evidence type="ECO:0000313" key="3">
    <source>
        <dbReference type="EMBL" id="MBL0719112.1"/>
    </source>
</evidence>
<dbReference type="InterPro" id="IPR036515">
    <property type="entry name" value="Transposase_17_sf"/>
</dbReference>
<dbReference type="Gene3D" id="3.30.70.1290">
    <property type="entry name" value="Transposase IS200-like"/>
    <property type="match status" value="1"/>
</dbReference>
<proteinExistence type="predicted"/>
<gene>
    <name evidence="3" type="ORF">JI742_04330</name>
</gene>
<keyword evidence="4" id="KW-1185">Reference proteome</keyword>
<dbReference type="AlphaFoldDB" id="A0A9X0XBG5"/>
<feature type="region of interest" description="Disordered" evidence="1">
    <location>
        <begin position="209"/>
        <end position="236"/>
    </location>
</feature>
<dbReference type="InterPro" id="IPR002686">
    <property type="entry name" value="Transposase_17"/>
</dbReference>
<comment type="caution">
    <text evidence="3">The sequence shown here is derived from an EMBL/GenBank/DDBJ whole genome shotgun (WGS) entry which is preliminary data.</text>
</comment>
<evidence type="ECO:0000313" key="4">
    <source>
        <dbReference type="Proteomes" id="UP000643207"/>
    </source>
</evidence>
<dbReference type="RefSeq" id="WP_201824277.1">
    <property type="nucleotide sequence ID" value="NZ_JAERRA010000001.1"/>
</dbReference>
<name>A0A9X0XBG5_9BURK</name>
<reference evidence="3 4" key="1">
    <citation type="submission" date="2021-01" db="EMBL/GenBank/DDBJ databases">
        <title>Piscinibacter sp. Jin2 Genome sequencing and assembly.</title>
        <authorList>
            <person name="Kim I."/>
        </authorList>
    </citation>
    <scope>NUCLEOTIDE SEQUENCE [LARGE SCALE GENOMIC DNA]</scope>
    <source>
        <strain evidence="3 4">Jin2</strain>
    </source>
</reference>
<dbReference type="GO" id="GO:0004803">
    <property type="term" value="F:transposase activity"/>
    <property type="evidence" value="ECO:0007669"/>
    <property type="project" value="InterPro"/>
</dbReference>
<dbReference type="PANTHER" id="PTHR34322">
    <property type="entry name" value="TRANSPOSASE, Y1_TNP DOMAIN-CONTAINING"/>
    <property type="match status" value="1"/>
</dbReference>
<dbReference type="GO" id="GO:0003677">
    <property type="term" value="F:DNA binding"/>
    <property type="evidence" value="ECO:0007669"/>
    <property type="project" value="InterPro"/>
</dbReference>
<dbReference type="EMBL" id="JAERRA010000001">
    <property type="protein sequence ID" value="MBL0719112.1"/>
    <property type="molecule type" value="Genomic_DNA"/>
</dbReference>
<dbReference type="SMART" id="SM01321">
    <property type="entry name" value="Y1_Tnp"/>
    <property type="match status" value="1"/>
</dbReference>
<dbReference type="PANTHER" id="PTHR34322:SF2">
    <property type="entry name" value="TRANSPOSASE IS200-LIKE DOMAIN-CONTAINING PROTEIN"/>
    <property type="match status" value="1"/>
</dbReference>
<accession>A0A9X0XBG5</accession>
<dbReference type="SUPFAM" id="SSF143422">
    <property type="entry name" value="Transposase IS200-like"/>
    <property type="match status" value="1"/>
</dbReference>
<protein>
    <submittedName>
        <fullName evidence="3">Transposase</fullName>
    </submittedName>
</protein>
<sequence length="236" mass="25915">MARLPRAVFDGLPHLVQLRGPSRESLFLDGEDLRSAHALLREAVLLHRLALHGWCFLPDRVELLITPPAAEALSRAMQTFARRHAAAYNRRHDRAGSLWAGRYRAAVIDPGAWMLACLLRIDGAGPVEPPGFPEFGAWMSSRAHHLGSASDSLLSDPPAYWALGNTPFEREARYRALLAQALPARQAEPIEAALRGGWALGPPDFLARLGEQAARPLQPRPRGRPARRREGADSGS</sequence>
<feature type="domain" description="Transposase IS200-like" evidence="2">
    <location>
        <begin position="9"/>
        <end position="124"/>
    </location>
</feature>
<dbReference type="GO" id="GO:0006313">
    <property type="term" value="P:DNA transposition"/>
    <property type="evidence" value="ECO:0007669"/>
    <property type="project" value="InterPro"/>
</dbReference>
<evidence type="ECO:0000259" key="2">
    <source>
        <dbReference type="SMART" id="SM01321"/>
    </source>
</evidence>
<evidence type="ECO:0000256" key="1">
    <source>
        <dbReference type="SAM" id="MobiDB-lite"/>
    </source>
</evidence>